<accession>A0A7C5V2D0</accession>
<name>A0A7C5V2D0_9FIRM</name>
<gene>
    <name evidence="2" type="ORF">ENL71_05300</name>
</gene>
<feature type="domain" description="Helix-turn-helix" evidence="1">
    <location>
        <begin position="18"/>
        <end position="66"/>
    </location>
</feature>
<reference evidence="2" key="1">
    <citation type="journal article" date="2020" name="mSystems">
        <title>Genome- and Community-Level Interaction Insights into Carbon Utilization and Element Cycling Functions of Hydrothermarchaeota in Hydrothermal Sediment.</title>
        <authorList>
            <person name="Zhou Z."/>
            <person name="Liu Y."/>
            <person name="Xu W."/>
            <person name="Pan J."/>
            <person name="Luo Z.H."/>
            <person name="Li M."/>
        </authorList>
    </citation>
    <scope>NUCLEOTIDE SEQUENCE [LARGE SCALE GENOMIC DNA]</scope>
    <source>
        <strain evidence="2">SpSt-102</strain>
    </source>
</reference>
<dbReference type="Pfam" id="PF12728">
    <property type="entry name" value="HTH_17"/>
    <property type="match status" value="1"/>
</dbReference>
<dbReference type="InterPro" id="IPR041657">
    <property type="entry name" value="HTH_17"/>
</dbReference>
<keyword evidence="2" id="KW-0238">DNA-binding</keyword>
<evidence type="ECO:0000313" key="2">
    <source>
        <dbReference type="EMBL" id="HHS01929.1"/>
    </source>
</evidence>
<organism evidence="2">
    <name type="scientific">Caldicellulosiruptor owensensis</name>
    <dbReference type="NCBI Taxonomy" id="55205"/>
    <lineage>
        <taxon>Bacteria</taxon>
        <taxon>Bacillati</taxon>
        <taxon>Bacillota</taxon>
        <taxon>Bacillota incertae sedis</taxon>
        <taxon>Caldicellulosiruptorales</taxon>
        <taxon>Caldicellulosiruptoraceae</taxon>
        <taxon>Caldicellulosiruptor</taxon>
    </lineage>
</organism>
<dbReference type="NCBIfam" id="TIGR01764">
    <property type="entry name" value="excise"/>
    <property type="match status" value="1"/>
</dbReference>
<comment type="caution">
    <text evidence="2">The sequence shown here is derived from an EMBL/GenBank/DDBJ whole genome shotgun (WGS) entry which is preliminary data.</text>
</comment>
<dbReference type="EMBL" id="DRUZ01000067">
    <property type="protein sequence ID" value="HHS01929.1"/>
    <property type="molecule type" value="Genomic_DNA"/>
</dbReference>
<protein>
    <submittedName>
        <fullName evidence="2">DNA-binding protein</fullName>
    </submittedName>
</protein>
<dbReference type="GO" id="GO:0003677">
    <property type="term" value="F:DNA binding"/>
    <property type="evidence" value="ECO:0007669"/>
    <property type="project" value="UniProtKB-KW"/>
</dbReference>
<dbReference type="InterPro" id="IPR010093">
    <property type="entry name" value="SinI_DNA-bd"/>
</dbReference>
<evidence type="ECO:0000259" key="1">
    <source>
        <dbReference type="Pfam" id="PF12728"/>
    </source>
</evidence>
<dbReference type="AlphaFoldDB" id="A0A7C5V2D0"/>
<proteinExistence type="predicted"/>
<sequence>MEIVNLQKENKEVEKATYTINEIAKLLGVGYRSASKLVHSKGFPKIQIGRRILVPKELFWEWLKNNPEIKI</sequence>